<dbReference type="GeneID" id="108433844"/>
<feature type="region of interest" description="Disordered" evidence="6">
    <location>
        <begin position="441"/>
        <end position="555"/>
    </location>
</feature>
<dbReference type="AlphaFoldDB" id="A0A3B4EQX0"/>
<feature type="domain" description="Bud22" evidence="7">
    <location>
        <begin position="625"/>
        <end position="693"/>
    </location>
</feature>
<accession>A0A3B4EQX0</accession>
<evidence type="ECO:0000256" key="2">
    <source>
        <dbReference type="ARBA" id="ARBA00023054"/>
    </source>
</evidence>
<feature type="compositionally biased region" description="Basic and acidic residues" evidence="6">
    <location>
        <begin position="497"/>
        <end position="508"/>
    </location>
</feature>
<dbReference type="InterPro" id="IPR037393">
    <property type="entry name" value="Bud22/SRFB1"/>
</dbReference>
<feature type="compositionally biased region" description="Acidic residues" evidence="6">
    <location>
        <begin position="471"/>
        <end position="496"/>
    </location>
</feature>
<feature type="compositionally biased region" description="Basic and acidic residues" evidence="6">
    <location>
        <begin position="127"/>
        <end position="142"/>
    </location>
</feature>
<evidence type="ECO:0000256" key="1">
    <source>
        <dbReference type="ARBA" id="ARBA00013459"/>
    </source>
</evidence>
<feature type="compositionally biased region" description="Basic and acidic residues" evidence="6">
    <location>
        <begin position="461"/>
        <end position="470"/>
    </location>
</feature>
<feature type="region of interest" description="Disordered" evidence="6">
    <location>
        <begin position="310"/>
        <end position="382"/>
    </location>
</feature>
<keyword evidence="9" id="KW-1185">Reference proteome</keyword>
<feature type="compositionally biased region" description="Acidic residues" evidence="6">
    <location>
        <begin position="153"/>
        <end position="163"/>
    </location>
</feature>
<dbReference type="GO" id="GO:0030686">
    <property type="term" value="C:90S preribosome"/>
    <property type="evidence" value="ECO:0007669"/>
    <property type="project" value="TreeGrafter"/>
</dbReference>
<dbReference type="OMA" id="GFQQNEP"/>
<evidence type="ECO:0000256" key="6">
    <source>
        <dbReference type="SAM" id="MobiDB-lite"/>
    </source>
</evidence>
<feature type="compositionally biased region" description="Basic and acidic residues" evidence="6">
    <location>
        <begin position="183"/>
        <end position="193"/>
    </location>
</feature>
<dbReference type="GO" id="GO:0030490">
    <property type="term" value="P:maturation of SSU-rRNA"/>
    <property type="evidence" value="ECO:0007669"/>
    <property type="project" value="TreeGrafter"/>
</dbReference>
<evidence type="ECO:0000256" key="3">
    <source>
        <dbReference type="ARBA" id="ARBA00025646"/>
    </source>
</evidence>
<dbReference type="OrthoDB" id="3364872at2759"/>
<dbReference type="RefSeq" id="XP_017564166.1">
    <property type="nucleotide sequence ID" value="XM_017708677.2"/>
</dbReference>
<evidence type="ECO:0000313" key="9">
    <source>
        <dbReference type="Proteomes" id="UP001501920"/>
    </source>
</evidence>
<evidence type="ECO:0000313" key="8">
    <source>
        <dbReference type="Ensembl" id="ENSPNAP00000037694.1"/>
    </source>
</evidence>
<reference evidence="8 9" key="1">
    <citation type="submission" date="2020-10" db="EMBL/GenBank/DDBJ databases">
        <title>Pygocentrus nattereri (red-bellied piranha) genome, fPygNat1, primary haplotype.</title>
        <authorList>
            <person name="Myers G."/>
            <person name="Meyer A."/>
            <person name="Karagic N."/>
            <person name="Pippel M."/>
            <person name="Winkler S."/>
            <person name="Tracey A."/>
            <person name="Wood J."/>
            <person name="Formenti G."/>
            <person name="Howe K."/>
            <person name="Fedrigo O."/>
            <person name="Jarvis E.D."/>
        </authorList>
    </citation>
    <scope>NUCLEOTIDE SEQUENCE [LARGE SCALE GENOMIC DNA]</scope>
</reference>
<reference evidence="8" key="3">
    <citation type="submission" date="2025-09" db="UniProtKB">
        <authorList>
            <consortium name="Ensembl"/>
        </authorList>
    </citation>
    <scope>IDENTIFICATION</scope>
</reference>
<dbReference type="STRING" id="42514.ENSPNAP00000037694"/>
<dbReference type="GeneTree" id="ENSGT00390000006478"/>
<evidence type="ECO:0000256" key="4">
    <source>
        <dbReference type="ARBA" id="ARBA00033254"/>
    </source>
</evidence>
<dbReference type="RefSeq" id="XP_017564165.1">
    <property type="nucleotide sequence ID" value="XM_017708676.2"/>
</dbReference>
<feature type="region of interest" description="Disordered" evidence="6">
    <location>
        <begin position="89"/>
        <end position="108"/>
    </location>
</feature>
<reference evidence="8" key="2">
    <citation type="submission" date="2025-08" db="UniProtKB">
        <authorList>
            <consortium name="Ensembl"/>
        </authorList>
    </citation>
    <scope>IDENTIFICATION</scope>
</reference>
<gene>
    <name evidence="8" type="primary">SRFBP1</name>
</gene>
<feature type="compositionally biased region" description="Basic and acidic residues" evidence="6">
    <location>
        <begin position="164"/>
        <end position="173"/>
    </location>
</feature>
<feature type="region of interest" description="Disordered" evidence="6">
    <location>
        <begin position="127"/>
        <end position="198"/>
    </location>
</feature>
<dbReference type="PANTHER" id="PTHR23325:SF1">
    <property type="entry name" value="SERUM RESPONSE FACTOR-BINDING PROTEIN 1"/>
    <property type="match status" value="1"/>
</dbReference>
<dbReference type="Ensembl" id="ENSPNAT00000034461.2">
    <property type="protein sequence ID" value="ENSPNAP00000037694.1"/>
    <property type="gene ID" value="ENSPNAG00000029666.2"/>
</dbReference>
<comment type="function">
    <text evidence="3">May be involved in regulating transcriptional activation of cardiac genes during the aging process. May play a role in biosynthesis and/or processing of SLC2A4 in adipose cells.</text>
</comment>
<dbReference type="Pfam" id="PF09073">
    <property type="entry name" value="BUD22"/>
    <property type="match status" value="1"/>
</dbReference>
<organism evidence="8 9">
    <name type="scientific">Pygocentrus nattereri</name>
    <name type="common">Red-bellied piranha</name>
    <dbReference type="NCBI Taxonomy" id="42514"/>
    <lineage>
        <taxon>Eukaryota</taxon>
        <taxon>Metazoa</taxon>
        <taxon>Chordata</taxon>
        <taxon>Craniata</taxon>
        <taxon>Vertebrata</taxon>
        <taxon>Euteleostomi</taxon>
        <taxon>Actinopterygii</taxon>
        <taxon>Neopterygii</taxon>
        <taxon>Teleostei</taxon>
        <taxon>Ostariophysi</taxon>
        <taxon>Characiformes</taxon>
        <taxon>Characoidei</taxon>
        <taxon>Pygocentrus</taxon>
    </lineage>
</organism>
<dbReference type="InterPro" id="IPR015158">
    <property type="entry name" value="Bud22_dom"/>
</dbReference>
<feature type="compositionally biased region" description="Acidic residues" evidence="6">
    <location>
        <begin position="318"/>
        <end position="350"/>
    </location>
</feature>
<protein>
    <recommendedName>
        <fullName evidence="1">Serum response factor-binding protein 1</fullName>
    </recommendedName>
    <alternativeName>
        <fullName evidence="4">SRF-dependent transcription regulation-associated protein</fullName>
    </alternativeName>
</protein>
<dbReference type="GO" id="GO:0005634">
    <property type="term" value="C:nucleus"/>
    <property type="evidence" value="ECO:0007669"/>
    <property type="project" value="TreeGrafter"/>
</dbReference>
<keyword evidence="2 5" id="KW-0175">Coiled coil</keyword>
<name>A0A3B4EQX0_PYGNA</name>
<feature type="region of interest" description="Disordered" evidence="6">
    <location>
        <begin position="567"/>
        <end position="696"/>
    </location>
</feature>
<evidence type="ECO:0000259" key="7">
    <source>
        <dbReference type="Pfam" id="PF09073"/>
    </source>
</evidence>
<evidence type="ECO:0000256" key="5">
    <source>
        <dbReference type="SAM" id="Coils"/>
    </source>
</evidence>
<feature type="coiled-coil region" evidence="5">
    <location>
        <begin position="41"/>
        <end position="68"/>
    </location>
</feature>
<proteinExistence type="predicted"/>
<sequence length="696" mass="77478">MPAPAALNLSNEVVKMRAEVKRVKVLVIRKLTRQIAGLKKKKGTGANLEKKERRIARLIEEIHELKHLAPDSITKAALQKDISFEKVCQNKDSSPSERATARVATHPQFSRRIESIKKAIEAFKAERTGAAKADKKSEKESKGVIQQKSESERDSDDEEEMEESGEKNEKEQEGDGGPSQMTQKKDAEEKSTHTDSIPAEVVRMRKVVKQLKVLIIQKLTHQITHLKKMKGEQSELKGNQECAARLQKEVNVLRNLFPDDVTTAALQGNIDVEEVFQNPESSPLERVTARIATHARFIKKLQDVRDAIEKEKTKPEKAEEENKEAEETIAEDGDDGRDSDEEDEEEDGDEGVVGGTASDGSDEDNDIEDNKKEMDQDQPLNVIKRAHVVKLPEDIRPATVVLLSKEKTSITKSKAGVTEQAAPSASLKNIAKMPVSAGIVHLSAKTKETPVKKPPSSNQDFKPETKKPEDKEGDEESDLESSDEEEEEKEYFDDSTEERFHKQSSHSEESDDDFFLGKVSKLKMKKSTGPGKDTTSKPKTAAEVPDAEEARGTLQDFRMQSVFCSTLSKSSGASQKGKPQGPKPLHFQNQMKHAERDGKPTWFKSQGRGTDRKPSAAGPKAPGQRQVGAAEAKMGKPSFEQKRTQSYKGAPGKPFKPPQHSQQALHPSWEASKKRKEQQSQITAFQGKKIRFDDDD</sequence>
<dbReference type="PANTHER" id="PTHR23325">
    <property type="entry name" value="SERUM RESPONSE FACTOR-BINDING"/>
    <property type="match status" value="1"/>
</dbReference>
<dbReference type="Proteomes" id="UP001501920">
    <property type="component" value="Chromosome 27"/>
</dbReference>
<dbReference type="CTD" id="153443"/>